<dbReference type="PATRIC" id="fig|1301098.3.peg.406"/>
<reference evidence="1 2" key="1">
    <citation type="submission" date="2013-03" db="EMBL/GenBank/DDBJ databases">
        <authorList>
            <person name="Linke B."/>
        </authorList>
    </citation>
    <scope>NUCLEOTIDE SEQUENCE [LARGE SCALE GENOMIC DNA]</scope>
    <source>
        <strain evidence="1 2">B13</strain>
    </source>
</reference>
<organism evidence="1 2">
    <name type="scientific">Pseudomonas knackmussii (strain DSM 6978 / CCUG 54928 / LMG 23759 / B13)</name>
    <dbReference type="NCBI Taxonomy" id="1301098"/>
    <lineage>
        <taxon>Bacteria</taxon>
        <taxon>Pseudomonadati</taxon>
        <taxon>Pseudomonadota</taxon>
        <taxon>Gammaproteobacteria</taxon>
        <taxon>Pseudomonadales</taxon>
        <taxon>Pseudomonadaceae</taxon>
        <taxon>Pseudomonas</taxon>
    </lineage>
</organism>
<dbReference type="RefSeq" id="WP_043248580.1">
    <property type="nucleotide sequence ID" value="NZ_HG322950.1"/>
</dbReference>
<dbReference type="KEGG" id="pkc:PKB_0396"/>
<evidence type="ECO:0000313" key="2">
    <source>
        <dbReference type="Proteomes" id="UP000025241"/>
    </source>
</evidence>
<evidence type="ECO:0000313" key="1">
    <source>
        <dbReference type="EMBL" id="CDF81774.1"/>
    </source>
</evidence>
<accession>A0A024HAZ8</accession>
<dbReference type="EMBL" id="HG322950">
    <property type="protein sequence ID" value="CDF81774.1"/>
    <property type="molecule type" value="Genomic_DNA"/>
</dbReference>
<dbReference type="Proteomes" id="UP000025241">
    <property type="component" value="Chromosome I"/>
</dbReference>
<protein>
    <submittedName>
        <fullName evidence="1">Hypothetical secreted protein</fullName>
    </submittedName>
</protein>
<keyword evidence="2" id="KW-1185">Reference proteome</keyword>
<dbReference type="AlphaFoldDB" id="A0A024HAZ8"/>
<sequence>MPRLRPAHGLILLAFAALAFAAGLWVSRSHAPLPPPAWLEGWQREVFAPQADDQLTLGQLNTWQAGELWLSGDSDGPRLNYRATLDTPDGAWRMEAELALSDAERASLRKATGDAAANSDQPLSEDMLHQLQGQAVASVLLAPQGPLSVGRLVASFGPPRLRLQTPHGEAWIYPERGLTLMHRNGELLWLQVVPREALSH</sequence>
<dbReference type="OrthoDB" id="6849476at2"/>
<name>A0A024HAZ8_PSEKB</name>
<dbReference type="HOGENOM" id="CLU_1365239_0_0_6"/>
<reference evidence="1 2" key="2">
    <citation type="submission" date="2014-05" db="EMBL/GenBank/DDBJ databases">
        <title>Genome sequence of the 3-chlorobenzoate degrading bacterium Pseudomonas knackmussii B13 shows multiple evidence for horizontal gene transfer.</title>
        <authorList>
            <person name="Miyazaki R."/>
            <person name="Bertelli C."/>
            <person name="Falquet L."/>
            <person name="Robinson-Rechavi M."/>
            <person name="Gharib W."/>
            <person name="Roy S."/>
            <person name="Van der Meer J.R."/>
        </authorList>
    </citation>
    <scope>NUCLEOTIDE SEQUENCE [LARGE SCALE GENOMIC DNA]</scope>
    <source>
        <strain evidence="1 2">B13</strain>
    </source>
</reference>
<gene>
    <name evidence="1" type="ORF">PKB_0396</name>
</gene>
<proteinExistence type="predicted"/>
<dbReference type="STRING" id="1301098.PKB_0396"/>